<feature type="chain" id="PRO_5046109387" evidence="1">
    <location>
        <begin position="22"/>
        <end position="189"/>
    </location>
</feature>
<evidence type="ECO:0000313" key="4">
    <source>
        <dbReference type="Proteomes" id="UP000640426"/>
    </source>
</evidence>
<feature type="domain" description="Ice-binding protein C-terminal" evidence="2">
    <location>
        <begin position="156"/>
        <end position="181"/>
    </location>
</feature>
<protein>
    <submittedName>
        <fullName evidence="3">PEP-CTERM sorting domain-containing protein</fullName>
    </submittedName>
</protein>
<dbReference type="NCBIfam" id="TIGR02595">
    <property type="entry name" value="PEP_CTERM"/>
    <property type="match status" value="1"/>
</dbReference>
<comment type="caution">
    <text evidence="3">The sequence shown here is derived from an EMBL/GenBank/DDBJ whole genome shotgun (WGS) entry which is preliminary data.</text>
</comment>
<accession>A0ABS0XVG6</accession>
<dbReference type="Proteomes" id="UP000640426">
    <property type="component" value="Unassembled WGS sequence"/>
</dbReference>
<feature type="signal peptide" evidence="1">
    <location>
        <begin position="1"/>
        <end position="21"/>
    </location>
</feature>
<reference evidence="4" key="1">
    <citation type="submission" date="2020-12" db="EMBL/GenBank/DDBJ databases">
        <title>Hymenobacter sp.</title>
        <authorList>
            <person name="Kim M.K."/>
        </authorList>
    </citation>
    <scope>NUCLEOTIDE SEQUENCE [LARGE SCALE GENOMIC DNA]</scope>
    <source>
        <strain evidence="4">BT553</strain>
    </source>
</reference>
<sequence length="189" mass="19694">MKAMVSAIALAVVFVAVPVSAAPVLTEVNANLLNSPFTFSVQGVAFTLSAVDSFSAPLVVSNDTGGAISSVFGAPSSFFVNRGTVQFGPGVFGNYTSFLSPTSVNFSNGDNYLGIRSTVGANDFYGFVYTTNNVLKGYGFETMANTTITATTVLAAVPEPATWAMMLIGFGMIGATARYRRRNTTAAFA</sequence>
<dbReference type="EMBL" id="JAELXS010000024">
    <property type="protein sequence ID" value="MBJ6123765.1"/>
    <property type="molecule type" value="Genomic_DNA"/>
</dbReference>
<dbReference type="InterPro" id="IPR013424">
    <property type="entry name" value="Ice-binding_C"/>
</dbReference>
<evidence type="ECO:0000313" key="3">
    <source>
        <dbReference type="EMBL" id="MBJ6123765.1"/>
    </source>
</evidence>
<evidence type="ECO:0000256" key="1">
    <source>
        <dbReference type="SAM" id="SignalP"/>
    </source>
</evidence>
<name>A0ABS0XVG6_9SPHN</name>
<dbReference type="NCBIfam" id="NF035944">
    <property type="entry name" value="PEPxxWA-CTERM"/>
    <property type="match status" value="1"/>
</dbReference>
<proteinExistence type="predicted"/>
<evidence type="ECO:0000259" key="2">
    <source>
        <dbReference type="Pfam" id="PF07589"/>
    </source>
</evidence>
<dbReference type="Pfam" id="PF07589">
    <property type="entry name" value="PEP-CTERM"/>
    <property type="match status" value="1"/>
</dbReference>
<gene>
    <name evidence="3" type="ORF">JAO74_18515</name>
</gene>
<keyword evidence="4" id="KW-1185">Reference proteome</keyword>
<organism evidence="3 4">
    <name type="scientific">Sphingomonas mollis</name>
    <dbReference type="NCBI Taxonomy" id="2795726"/>
    <lineage>
        <taxon>Bacteria</taxon>
        <taxon>Pseudomonadati</taxon>
        <taxon>Pseudomonadota</taxon>
        <taxon>Alphaproteobacteria</taxon>
        <taxon>Sphingomonadales</taxon>
        <taxon>Sphingomonadaceae</taxon>
        <taxon>Sphingomonas</taxon>
    </lineage>
</organism>
<keyword evidence="1" id="KW-0732">Signal</keyword>